<dbReference type="EMBL" id="JYIT01000086">
    <property type="protein sequence ID" value="KJL17495.1"/>
    <property type="molecule type" value="Genomic_DNA"/>
</dbReference>
<protein>
    <recommendedName>
        <fullName evidence="5">Cell division protein FtsL</fullName>
    </recommendedName>
</protein>
<dbReference type="PATRIC" id="fig|582680.7.peg.3799"/>
<dbReference type="OrthoDB" id="4792842at2"/>
<feature type="transmembrane region" description="Helical" evidence="2">
    <location>
        <begin position="37"/>
        <end position="59"/>
    </location>
</feature>
<comment type="caution">
    <text evidence="3">The sequence shown here is derived from an EMBL/GenBank/DDBJ whole genome shotgun (WGS) entry which is preliminary data.</text>
</comment>
<evidence type="ECO:0000313" key="4">
    <source>
        <dbReference type="Proteomes" id="UP000033448"/>
    </source>
</evidence>
<dbReference type="Proteomes" id="UP000033448">
    <property type="component" value="Unassembled WGS sequence"/>
</dbReference>
<evidence type="ECO:0000256" key="1">
    <source>
        <dbReference type="SAM" id="MobiDB-lite"/>
    </source>
</evidence>
<feature type="region of interest" description="Disordered" evidence="1">
    <location>
        <begin position="133"/>
        <end position="193"/>
    </location>
</feature>
<gene>
    <name evidence="3" type="ORF">RL72_03743</name>
</gene>
<evidence type="ECO:0000256" key="2">
    <source>
        <dbReference type="SAM" id="Phobius"/>
    </source>
</evidence>
<dbReference type="AlphaFoldDB" id="A0A0F0KBC2"/>
<sequence>MSLAQNALQRPRIDEALPSRHLHAVERPARRRRPRMAYALVALAGAALIGGAQIALTIATTQDSFEVAKLSQQNKQLTWQAQAAAQDLDGISSPQALATAASKLGLVVGGSASYLRLSDGSVIGAQGSAPWTSTVNPSGTNGVPNALIRDTPPATTTHAGGAGVEPKSQEQAPVQNQPVAPPTAEGLPTPTIR</sequence>
<keyword evidence="2" id="KW-0472">Membrane</keyword>
<feature type="compositionally biased region" description="Polar residues" evidence="1">
    <location>
        <begin position="133"/>
        <end position="143"/>
    </location>
</feature>
<keyword evidence="2" id="KW-1133">Transmembrane helix</keyword>
<name>A0A0F0KBC2_9MICO</name>
<keyword evidence="4" id="KW-1185">Reference proteome</keyword>
<accession>A0A0F0KBC2</accession>
<keyword evidence="2" id="KW-0812">Transmembrane</keyword>
<evidence type="ECO:0008006" key="5">
    <source>
        <dbReference type="Google" id="ProtNLM"/>
    </source>
</evidence>
<reference evidence="3 4" key="1">
    <citation type="submission" date="2015-02" db="EMBL/GenBank/DDBJ databases">
        <title>Draft genome sequences of ten Microbacterium spp. with emphasis on heavy metal contaminated environments.</title>
        <authorList>
            <person name="Corretto E."/>
        </authorList>
    </citation>
    <scope>NUCLEOTIDE SEQUENCE [LARGE SCALE GENOMIC DNA]</scope>
    <source>
        <strain evidence="3 4">DSM 23848</strain>
    </source>
</reference>
<evidence type="ECO:0000313" key="3">
    <source>
        <dbReference type="EMBL" id="KJL17495.1"/>
    </source>
</evidence>
<proteinExistence type="predicted"/>
<dbReference type="RefSeq" id="WP_045252366.1">
    <property type="nucleotide sequence ID" value="NZ_CP099706.1"/>
</dbReference>
<organism evidence="3 4">
    <name type="scientific">Microbacterium azadirachtae</name>
    <dbReference type="NCBI Taxonomy" id="582680"/>
    <lineage>
        <taxon>Bacteria</taxon>
        <taxon>Bacillati</taxon>
        <taxon>Actinomycetota</taxon>
        <taxon>Actinomycetes</taxon>
        <taxon>Micrococcales</taxon>
        <taxon>Microbacteriaceae</taxon>
        <taxon>Microbacterium</taxon>
    </lineage>
</organism>
<feature type="compositionally biased region" description="Low complexity" evidence="1">
    <location>
        <begin position="169"/>
        <end position="178"/>
    </location>
</feature>